<dbReference type="RefSeq" id="WP_263125752.1">
    <property type="nucleotide sequence ID" value="NZ_CP106753.1"/>
</dbReference>
<dbReference type="Pfam" id="PF07589">
    <property type="entry name" value="PEP-CTERM"/>
    <property type="match status" value="1"/>
</dbReference>
<reference evidence="3" key="1">
    <citation type="submission" date="2022-10" db="EMBL/GenBank/DDBJ databases">
        <title>Chitiniphilus purpureus sp. nov., a novel chitin-degrading bacterium isolated from crawfish pond sediment.</title>
        <authorList>
            <person name="Li K."/>
        </authorList>
    </citation>
    <scope>NUCLEOTIDE SEQUENCE</scope>
    <source>
        <strain evidence="3">CD1</strain>
    </source>
</reference>
<dbReference type="InterPro" id="IPR019845">
    <property type="entry name" value="Squalene/phytoene_synthase_CS"/>
</dbReference>
<feature type="signal peptide" evidence="1">
    <location>
        <begin position="1"/>
        <end position="21"/>
    </location>
</feature>
<protein>
    <submittedName>
        <fullName evidence="3">PEP-CTERM sorting domain-containing protein</fullName>
    </submittedName>
</protein>
<keyword evidence="4" id="KW-1185">Reference proteome</keyword>
<feature type="domain" description="Ice-binding protein C-terminal" evidence="2">
    <location>
        <begin position="243"/>
        <end position="267"/>
    </location>
</feature>
<evidence type="ECO:0000313" key="4">
    <source>
        <dbReference type="Proteomes" id="UP001061302"/>
    </source>
</evidence>
<name>A0ABY6DT98_9NEIS</name>
<feature type="chain" id="PRO_5046132981" evidence="1">
    <location>
        <begin position="22"/>
        <end position="273"/>
    </location>
</feature>
<dbReference type="InterPro" id="IPR013424">
    <property type="entry name" value="Ice-binding_C"/>
</dbReference>
<sequence>MLGKKWVLALATAVCAAPSMGALVQLEGKDVIYRYESTQVPGFWEVSVDANTLRIARKGGGALFDQALSGGGQQEFLAEMPSLLFKIEARNGKTIDRLGSHVDATATGHVSGSDRFINAAVTSSVESNWFNYGQVPEHAFQTTFSQGWQSPQDDAAAPQGAQLPQVWQRSDRHEWQSCKGMDGCMPCPQAGAACKPFAVAAQPVDIRLRLGLSGGYTAYDSPDAALQLTLNGYGITAYTQVSPVPEPATYALTGAGLVGLMLARLRRRGQKPR</sequence>
<evidence type="ECO:0000313" key="3">
    <source>
        <dbReference type="EMBL" id="UXY16296.1"/>
    </source>
</evidence>
<evidence type="ECO:0000256" key="1">
    <source>
        <dbReference type="SAM" id="SignalP"/>
    </source>
</evidence>
<accession>A0ABY6DT98</accession>
<dbReference type="PROSITE" id="PS01044">
    <property type="entry name" value="SQUALEN_PHYTOEN_SYN_1"/>
    <property type="match status" value="1"/>
</dbReference>
<keyword evidence="1" id="KW-0732">Signal</keyword>
<evidence type="ECO:0000259" key="2">
    <source>
        <dbReference type="Pfam" id="PF07589"/>
    </source>
</evidence>
<proteinExistence type="predicted"/>
<dbReference type="Proteomes" id="UP001061302">
    <property type="component" value="Chromosome"/>
</dbReference>
<dbReference type="NCBIfam" id="TIGR02595">
    <property type="entry name" value="PEP_CTERM"/>
    <property type="match status" value="1"/>
</dbReference>
<organism evidence="3 4">
    <name type="scientific">Chitiniphilus purpureus</name>
    <dbReference type="NCBI Taxonomy" id="2981137"/>
    <lineage>
        <taxon>Bacteria</taxon>
        <taxon>Pseudomonadati</taxon>
        <taxon>Pseudomonadota</taxon>
        <taxon>Betaproteobacteria</taxon>
        <taxon>Neisseriales</taxon>
        <taxon>Chitinibacteraceae</taxon>
        <taxon>Chitiniphilus</taxon>
    </lineage>
</organism>
<dbReference type="EMBL" id="CP106753">
    <property type="protein sequence ID" value="UXY16296.1"/>
    <property type="molecule type" value="Genomic_DNA"/>
</dbReference>
<gene>
    <name evidence="3" type="ORF">N8I74_04560</name>
</gene>